<evidence type="ECO:0000313" key="3">
    <source>
        <dbReference type="EMBL" id="MFC4200462.1"/>
    </source>
</evidence>
<keyword evidence="2" id="KW-0732">Signal</keyword>
<accession>A0ABV8NW62</accession>
<dbReference type="Pfam" id="PF03401">
    <property type="entry name" value="TctC"/>
    <property type="match status" value="1"/>
</dbReference>
<dbReference type="PIRSF" id="PIRSF017082">
    <property type="entry name" value="YflP"/>
    <property type="match status" value="1"/>
</dbReference>
<evidence type="ECO:0000313" key="4">
    <source>
        <dbReference type="Proteomes" id="UP001595848"/>
    </source>
</evidence>
<dbReference type="RefSeq" id="WP_217964287.1">
    <property type="nucleotide sequence ID" value="NZ_JAHTBN010000003.1"/>
</dbReference>
<dbReference type="Proteomes" id="UP001595848">
    <property type="component" value="Unassembled WGS sequence"/>
</dbReference>
<name>A0ABV8NW62_9BURK</name>
<evidence type="ECO:0000256" key="1">
    <source>
        <dbReference type="ARBA" id="ARBA00006987"/>
    </source>
</evidence>
<dbReference type="CDD" id="cd13578">
    <property type="entry name" value="PBP2_Bug27"/>
    <property type="match status" value="1"/>
</dbReference>
<dbReference type="PANTHER" id="PTHR42928">
    <property type="entry name" value="TRICARBOXYLATE-BINDING PROTEIN"/>
    <property type="match status" value="1"/>
</dbReference>
<dbReference type="PANTHER" id="PTHR42928:SF5">
    <property type="entry name" value="BLR1237 PROTEIN"/>
    <property type="match status" value="1"/>
</dbReference>
<comment type="similarity">
    <text evidence="1">Belongs to the UPF0065 (bug) family.</text>
</comment>
<dbReference type="EMBL" id="JBHSBV010000002">
    <property type="protein sequence ID" value="MFC4200462.1"/>
    <property type="molecule type" value="Genomic_DNA"/>
</dbReference>
<evidence type="ECO:0000256" key="2">
    <source>
        <dbReference type="SAM" id="SignalP"/>
    </source>
</evidence>
<protein>
    <submittedName>
        <fullName evidence="3">Tripartite tricarboxylate transporter substrate binding protein</fullName>
    </submittedName>
</protein>
<sequence>MSRLTTAAAGLALLLSLSGSYAAAADAYPDHPIKLVVGYTPGGGADIMARLIQQQLSEAFKQSVIVENRPGAGQNIASSYVAHSKPDGYTLLVSSSALAVNTSLYRKLDYDPVKDFAPIAVFAESPNLLVVRKALPVNSVKELIAYAKSRPGALNFSSSGSGSTQHLSGELFKLKTGINAMHIPYKGTMPSITAVLSGEVDFSFMNIPSAKTYILNHQLKGLAITAAKRSPVVPEIPTMEEAGVKGMDVAAWYGVLGPAGMPKAVVQKLNAAIDKAVASGAFRKKLEDLGTTPLDESPAYFKHFLSEDIARWRDVIHAAHIHQQ</sequence>
<proteinExistence type="inferred from homology"/>
<organism evidence="3 4">
    <name type="scientific">Candidimonas humi</name>
    <dbReference type="NCBI Taxonomy" id="683355"/>
    <lineage>
        <taxon>Bacteria</taxon>
        <taxon>Pseudomonadati</taxon>
        <taxon>Pseudomonadota</taxon>
        <taxon>Betaproteobacteria</taxon>
        <taxon>Burkholderiales</taxon>
        <taxon>Alcaligenaceae</taxon>
        <taxon>Candidimonas</taxon>
    </lineage>
</organism>
<dbReference type="InterPro" id="IPR005064">
    <property type="entry name" value="BUG"/>
</dbReference>
<keyword evidence="4" id="KW-1185">Reference proteome</keyword>
<feature type="chain" id="PRO_5045534628" evidence="2">
    <location>
        <begin position="25"/>
        <end position="324"/>
    </location>
</feature>
<reference evidence="4" key="1">
    <citation type="journal article" date="2019" name="Int. J. Syst. Evol. Microbiol.">
        <title>The Global Catalogue of Microorganisms (GCM) 10K type strain sequencing project: providing services to taxonomists for standard genome sequencing and annotation.</title>
        <authorList>
            <consortium name="The Broad Institute Genomics Platform"/>
            <consortium name="The Broad Institute Genome Sequencing Center for Infectious Disease"/>
            <person name="Wu L."/>
            <person name="Ma J."/>
        </authorList>
    </citation>
    <scope>NUCLEOTIDE SEQUENCE [LARGE SCALE GENOMIC DNA]</scope>
    <source>
        <strain evidence="4">LMG 24813</strain>
    </source>
</reference>
<feature type="signal peptide" evidence="2">
    <location>
        <begin position="1"/>
        <end position="24"/>
    </location>
</feature>
<comment type="caution">
    <text evidence="3">The sequence shown here is derived from an EMBL/GenBank/DDBJ whole genome shotgun (WGS) entry which is preliminary data.</text>
</comment>
<gene>
    <name evidence="3" type="ORF">ACFOY1_05810</name>
</gene>